<sequence length="34" mass="4263">MSSDTVSPLKKCEYYYFEVHMLYELRYEFSFLEN</sequence>
<accession>Q2GJZ9</accession>
<dbReference type="EnsemblBacteria" id="ABD43292">
    <property type="protein sequence ID" value="ABD43292"/>
    <property type="gene ID" value="APH_0721"/>
</dbReference>
<reference evidence="1 2" key="1">
    <citation type="journal article" date="2006" name="PLoS Genet.">
        <title>Comparative genomics of emerging human ehrlichiosis agents.</title>
        <authorList>
            <person name="Dunning Hotopp J.C."/>
            <person name="Lin M."/>
            <person name="Madupu R."/>
            <person name="Crabtree J."/>
            <person name="Angiuoli S.V."/>
            <person name="Eisen J.A."/>
            <person name="Seshadri R."/>
            <person name="Ren Q."/>
            <person name="Wu M."/>
            <person name="Utterback T.R."/>
            <person name="Smith S."/>
            <person name="Lewis M."/>
            <person name="Khouri H."/>
            <person name="Zhang C."/>
            <person name="Niu H."/>
            <person name="Lin Q."/>
            <person name="Ohashi N."/>
            <person name="Zhi N."/>
            <person name="Nelson W."/>
            <person name="Brinkac L.M."/>
            <person name="Dodson R.J."/>
            <person name="Rosovitz M.J."/>
            <person name="Sundaram J."/>
            <person name="Daugherty S.C."/>
            <person name="Davidsen T."/>
            <person name="Durkin A.S."/>
            <person name="Gwinn M."/>
            <person name="Haft D.H."/>
            <person name="Selengut J.D."/>
            <person name="Sullivan S.A."/>
            <person name="Zafar N."/>
            <person name="Zhou L."/>
            <person name="Benahmed F."/>
            <person name="Forberger H."/>
            <person name="Halpin R."/>
            <person name="Mulligan S."/>
            <person name="Robinson J."/>
            <person name="White O."/>
            <person name="Rikihisa Y."/>
            <person name="Tettelin H."/>
        </authorList>
    </citation>
    <scope>NUCLEOTIDE SEQUENCE [LARGE SCALE GENOMIC DNA]</scope>
    <source>
        <strain evidence="1 2">HZ</strain>
    </source>
</reference>
<keyword evidence="2" id="KW-1185">Reference proteome</keyword>
<dbReference type="HOGENOM" id="CLU_3371686_0_0_5"/>
<evidence type="ECO:0000313" key="2">
    <source>
        <dbReference type="Proteomes" id="UP000001943"/>
    </source>
</evidence>
<organism evidence="1 2">
    <name type="scientific">Anaplasma phagocytophilum (strain HZ)</name>
    <dbReference type="NCBI Taxonomy" id="212042"/>
    <lineage>
        <taxon>Bacteria</taxon>
        <taxon>Pseudomonadati</taxon>
        <taxon>Pseudomonadota</taxon>
        <taxon>Alphaproteobacteria</taxon>
        <taxon>Rickettsiales</taxon>
        <taxon>Anaplasmataceae</taxon>
        <taxon>Anaplasma</taxon>
        <taxon>phagocytophilum group</taxon>
    </lineage>
</organism>
<proteinExistence type="predicted"/>
<dbReference type="EMBL" id="CP000235">
    <property type="protein sequence ID" value="ABD43292.1"/>
    <property type="molecule type" value="Genomic_DNA"/>
</dbReference>
<gene>
    <name evidence="1" type="ordered locus">APH_0721</name>
</gene>
<dbReference type="PaxDb" id="212042-APH_0721"/>
<evidence type="ECO:0000313" key="1">
    <source>
        <dbReference type="EMBL" id="ABD43292.1"/>
    </source>
</evidence>
<dbReference type="AlphaFoldDB" id="Q2GJZ9"/>
<dbReference type="Proteomes" id="UP000001943">
    <property type="component" value="Chromosome"/>
</dbReference>
<dbReference type="STRING" id="212042.APH_0721"/>
<name>Q2GJZ9_ANAPZ</name>
<protein>
    <submittedName>
        <fullName evidence="1">Uncharacterized protein</fullName>
    </submittedName>
</protein>
<dbReference type="KEGG" id="aph:APH_0721"/>